<organism evidence="2 3">
    <name type="scientific">Xenoophorus captivus</name>
    <dbReference type="NCBI Taxonomy" id="1517983"/>
    <lineage>
        <taxon>Eukaryota</taxon>
        <taxon>Metazoa</taxon>
        <taxon>Chordata</taxon>
        <taxon>Craniata</taxon>
        <taxon>Vertebrata</taxon>
        <taxon>Euteleostomi</taxon>
        <taxon>Actinopterygii</taxon>
        <taxon>Neopterygii</taxon>
        <taxon>Teleostei</taxon>
        <taxon>Neoteleostei</taxon>
        <taxon>Acanthomorphata</taxon>
        <taxon>Ovalentaria</taxon>
        <taxon>Atherinomorphae</taxon>
        <taxon>Cyprinodontiformes</taxon>
        <taxon>Goodeidae</taxon>
        <taxon>Xenoophorus</taxon>
    </lineage>
</organism>
<protein>
    <submittedName>
        <fullName evidence="2">Uncharacterized protein</fullName>
    </submittedName>
</protein>
<sequence>MSLLTQRATLYSFCVLILQSLSCSPVLSGTECNLTIKGAVNDSSFKQPVNLLDERRVPVRETDCECNSLIVWFCFFVLYDLQGGCLWRLVEALRRWSPLHQAAESHKLEQQLVGQDFWPVLGQMHPGPGCAVAGGRGAYRAVGPKYAHPRLVALRLPQPIELPAKTESRSQAVAMVFSF</sequence>
<keyword evidence="1" id="KW-0732">Signal</keyword>
<name>A0ABV0QCC6_9TELE</name>
<gene>
    <name evidence="2" type="ORF">XENOCAPTIV_023065</name>
</gene>
<dbReference type="EMBL" id="JAHRIN010005214">
    <property type="protein sequence ID" value="MEQ2193072.1"/>
    <property type="molecule type" value="Genomic_DNA"/>
</dbReference>
<comment type="caution">
    <text evidence="2">The sequence shown here is derived from an EMBL/GenBank/DDBJ whole genome shotgun (WGS) entry which is preliminary data.</text>
</comment>
<accession>A0ABV0QCC6</accession>
<reference evidence="2 3" key="1">
    <citation type="submission" date="2021-06" db="EMBL/GenBank/DDBJ databases">
        <authorList>
            <person name="Palmer J.M."/>
        </authorList>
    </citation>
    <scope>NUCLEOTIDE SEQUENCE [LARGE SCALE GENOMIC DNA]</scope>
    <source>
        <strain evidence="2 3">XC_2019</strain>
        <tissue evidence="2">Muscle</tissue>
    </source>
</reference>
<feature type="signal peptide" evidence="1">
    <location>
        <begin position="1"/>
        <end position="28"/>
    </location>
</feature>
<feature type="chain" id="PRO_5045570546" evidence="1">
    <location>
        <begin position="29"/>
        <end position="179"/>
    </location>
</feature>
<evidence type="ECO:0000313" key="3">
    <source>
        <dbReference type="Proteomes" id="UP001434883"/>
    </source>
</evidence>
<dbReference type="Proteomes" id="UP001434883">
    <property type="component" value="Unassembled WGS sequence"/>
</dbReference>
<evidence type="ECO:0000313" key="2">
    <source>
        <dbReference type="EMBL" id="MEQ2193072.1"/>
    </source>
</evidence>
<keyword evidence="3" id="KW-1185">Reference proteome</keyword>
<evidence type="ECO:0000256" key="1">
    <source>
        <dbReference type="SAM" id="SignalP"/>
    </source>
</evidence>
<proteinExistence type="predicted"/>